<gene>
    <name evidence="2" type="ORF">DRM93_09125</name>
    <name evidence="3" type="ORF">DRM94_09125</name>
</gene>
<dbReference type="EMBL" id="QORK01000014">
    <property type="protein sequence ID" value="TFF81179.1"/>
    <property type="molecule type" value="Genomic_DNA"/>
</dbReference>
<dbReference type="Pfam" id="PF12728">
    <property type="entry name" value="HTH_17"/>
    <property type="match status" value="1"/>
</dbReference>
<organism evidence="3 5">
    <name type="scientific">Aeromonas taiwanensis</name>
    <dbReference type="NCBI Taxonomy" id="633417"/>
    <lineage>
        <taxon>Bacteria</taxon>
        <taxon>Pseudomonadati</taxon>
        <taxon>Pseudomonadota</taxon>
        <taxon>Gammaproteobacteria</taxon>
        <taxon>Aeromonadales</taxon>
        <taxon>Aeromonadaceae</taxon>
        <taxon>Aeromonas</taxon>
    </lineage>
</organism>
<comment type="caution">
    <text evidence="3">The sequence shown here is derived from an EMBL/GenBank/DDBJ whole genome shotgun (WGS) entry which is preliminary data.</text>
</comment>
<evidence type="ECO:0000313" key="4">
    <source>
        <dbReference type="Proteomes" id="UP000297720"/>
    </source>
</evidence>
<protein>
    <submittedName>
        <fullName evidence="3">DNA-binding protein</fullName>
    </submittedName>
</protein>
<dbReference type="Proteomes" id="UP000297720">
    <property type="component" value="Unassembled WGS sequence"/>
</dbReference>
<dbReference type="GO" id="GO:0003677">
    <property type="term" value="F:DNA binding"/>
    <property type="evidence" value="ECO:0007669"/>
    <property type="project" value="UniProtKB-KW"/>
</dbReference>
<proteinExistence type="predicted"/>
<evidence type="ECO:0000313" key="5">
    <source>
        <dbReference type="Proteomes" id="UP000297914"/>
    </source>
</evidence>
<evidence type="ECO:0000259" key="1">
    <source>
        <dbReference type="Pfam" id="PF12728"/>
    </source>
</evidence>
<keyword evidence="4" id="KW-1185">Reference proteome</keyword>
<name>A0A5F0KBA5_9GAMM</name>
<evidence type="ECO:0000313" key="3">
    <source>
        <dbReference type="EMBL" id="TFF81179.1"/>
    </source>
</evidence>
<feature type="domain" description="Helix-turn-helix" evidence="1">
    <location>
        <begin position="41"/>
        <end position="87"/>
    </location>
</feature>
<dbReference type="RefSeq" id="WP_134695578.1">
    <property type="nucleotide sequence ID" value="NZ_QORJ01000049.1"/>
</dbReference>
<dbReference type="InterPro" id="IPR010093">
    <property type="entry name" value="SinI_DNA-bd"/>
</dbReference>
<dbReference type="InterPro" id="IPR041657">
    <property type="entry name" value="HTH_17"/>
</dbReference>
<dbReference type="InterPro" id="IPR009061">
    <property type="entry name" value="DNA-bd_dom_put_sf"/>
</dbReference>
<dbReference type="NCBIfam" id="TIGR01764">
    <property type="entry name" value="excise"/>
    <property type="match status" value="1"/>
</dbReference>
<accession>A0A5F0KBA5</accession>
<sequence>MREQNPSVYSDPNGTILKELYELKQLVRQQGQALKEVLCAEECAELLGVSVGYVYRLTSEKRLPHYKPQGKKIYFKRDELLDWLLSHRISPDSELTEHVAKHVRQARHGGL</sequence>
<dbReference type="Proteomes" id="UP000297914">
    <property type="component" value="Unassembled WGS sequence"/>
</dbReference>
<dbReference type="SUPFAM" id="SSF46955">
    <property type="entry name" value="Putative DNA-binding domain"/>
    <property type="match status" value="1"/>
</dbReference>
<dbReference type="EMBL" id="QORL01000014">
    <property type="protein sequence ID" value="TFF76726.1"/>
    <property type="molecule type" value="Genomic_DNA"/>
</dbReference>
<evidence type="ECO:0000313" key="2">
    <source>
        <dbReference type="EMBL" id="TFF76726.1"/>
    </source>
</evidence>
<keyword evidence="3" id="KW-0238">DNA-binding</keyword>
<dbReference type="GeneID" id="97221538"/>
<dbReference type="AlphaFoldDB" id="A0A5F0KBA5"/>
<reference evidence="3 5" key="1">
    <citation type="submission" date="2018-06" db="EMBL/GenBank/DDBJ databases">
        <title>Occurrence of a novel blaKPC-2- and qnrS2- harbouring IncP6 plasmid from Aeromonas taiwanensis isolates recovered from the river sediments.</title>
        <authorList>
            <person name="Zheng B."/>
            <person name="Yu X."/>
            <person name="Xiao Y."/>
        </authorList>
    </citation>
    <scope>NUCLEOTIDE SEQUENCE [LARGE SCALE GENOMIC DNA]</scope>
    <source>
        <strain evidence="2 4">1713</strain>
        <strain evidence="3 5">198</strain>
    </source>
</reference>
<dbReference type="OrthoDB" id="597977at2"/>